<reference evidence="1 2" key="1">
    <citation type="submission" date="2018-06" db="EMBL/GenBank/DDBJ databases">
        <title>Genomic Encyclopedia of Archaeal and Bacterial Type Strains, Phase II (KMG-II): from individual species to whole genera.</title>
        <authorList>
            <person name="Goeker M."/>
        </authorList>
    </citation>
    <scope>NUCLEOTIDE SEQUENCE [LARGE SCALE GENOMIC DNA]</scope>
    <source>
        <strain evidence="1 2">DSM 6779</strain>
    </source>
</reference>
<sequence>MIPNSSHQLWNDLLTEKHQPTLSSLSLQMKLNALKFAVKYNKISLDEAIEDLYRFCANNAHMYQKDVNTIFNLS</sequence>
<dbReference type="OrthoDB" id="5625650at2"/>
<dbReference type="Proteomes" id="UP000249239">
    <property type="component" value="Unassembled WGS sequence"/>
</dbReference>
<dbReference type="RefSeq" id="WP_111444436.1">
    <property type="nucleotide sequence ID" value="NZ_QKZK01000004.1"/>
</dbReference>
<evidence type="ECO:0000313" key="1">
    <source>
        <dbReference type="EMBL" id="PZX19451.1"/>
    </source>
</evidence>
<gene>
    <name evidence="1" type="ORF">LX69_00718</name>
</gene>
<dbReference type="EMBL" id="QKZK01000004">
    <property type="protein sequence ID" value="PZX19451.1"/>
    <property type="molecule type" value="Genomic_DNA"/>
</dbReference>
<keyword evidence="2" id="KW-1185">Reference proteome</keyword>
<organism evidence="1 2">
    <name type="scientific">Breznakibacter xylanolyticus</name>
    <dbReference type="NCBI Taxonomy" id="990"/>
    <lineage>
        <taxon>Bacteria</taxon>
        <taxon>Pseudomonadati</taxon>
        <taxon>Bacteroidota</taxon>
        <taxon>Bacteroidia</taxon>
        <taxon>Marinilabiliales</taxon>
        <taxon>Marinilabiliaceae</taxon>
        <taxon>Breznakibacter</taxon>
    </lineage>
</organism>
<evidence type="ECO:0000313" key="2">
    <source>
        <dbReference type="Proteomes" id="UP000249239"/>
    </source>
</evidence>
<protein>
    <submittedName>
        <fullName evidence="1">Uncharacterized protein</fullName>
    </submittedName>
</protein>
<name>A0A2W7NGB9_9BACT</name>
<comment type="caution">
    <text evidence="1">The sequence shown here is derived from an EMBL/GenBank/DDBJ whole genome shotgun (WGS) entry which is preliminary data.</text>
</comment>
<proteinExistence type="predicted"/>
<dbReference type="AlphaFoldDB" id="A0A2W7NGB9"/>
<accession>A0A2W7NGB9</accession>